<organism evidence="3 4">
    <name type="scientific">Meripilus lineatus</name>
    <dbReference type="NCBI Taxonomy" id="2056292"/>
    <lineage>
        <taxon>Eukaryota</taxon>
        <taxon>Fungi</taxon>
        <taxon>Dikarya</taxon>
        <taxon>Basidiomycota</taxon>
        <taxon>Agaricomycotina</taxon>
        <taxon>Agaricomycetes</taxon>
        <taxon>Polyporales</taxon>
        <taxon>Meripilaceae</taxon>
        <taxon>Meripilus</taxon>
    </lineage>
</organism>
<keyword evidence="2" id="KW-1133">Transmembrane helix</keyword>
<keyword evidence="4" id="KW-1185">Reference proteome</keyword>
<sequence>MSRQLCSNTLSLLYTAESALQRAQTWLGHGKIFWKMWKETLVFKDDVEADFSSSNLVNLVVSVACFITVLWILWNFIGRKGTKNVLPEPSTAQALLSFVVPSQSHWPSAYIDTLRVVSTSGTKNIVFYLGSFSRDVISGQLELRNARRDLPDLILKGVRKGHLCIHLHVEWSWWVRIWLTSISQQHGVCGSEVSFTESRPSIPTASEFQSTWKSRSGRISSDTGPGNNSISSGFKAEQSSLSLPYELASEAISTHTLDAVPRPCLRAFIRRLQLSTSSGSSLLLGFSTLSAPLSLWSPLYVLAAVPFLPCDPSNAKSHIMKHSHKRPSRRRTLLPLQSTLDHILRELISGSSPFNVQYVQNVSAEYAEYLSCYLRELEEDDDIRSAFVTKWGLDAWREERFLLAWEAALFTAGLLTRWIILARR</sequence>
<keyword evidence="2" id="KW-0812">Transmembrane</keyword>
<proteinExistence type="predicted"/>
<feature type="region of interest" description="Disordered" evidence="1">
    <location>
        <begin position="206"/>
        <end position="233"/>
    </location>
</feature>
<name>A0AAD5V1X4_9APHY</name>
<evidence type="ECO:0000256" key="2">
    <source>
        <dbReference type="SAM" id="Phobius"/>
    </source>
</evidence>
<evidence type="ECO:0000256" key="1">
    <source>
        <dbReference type="SAM" id="MobiDB-lite"/>
    </source>
</evidence>
<dbReference type="Proteomes" id="UP001212997">
    <property type="component" value="Unassembled WGS sequence"/>
</dbReference>
<comment type="caution">
    <text evidence="3">The sequence shown here is derived from an EMBL/GenBank/DDBJ whole genome shotgun (WGS) entry which is preliminary data.</text>
</comment>
<protein>
    <submittedName>
        <fullName evidence="3">Uncharacterized protein</fullName>
    </submittedName>
</protein>
<dbReference type="EMBL" id="JANAWD010000209">
    <property type="protein sequence ID" value="KAJ3483925.1"/>
    <property type="molecule type" value="Genomic_DNA"/>
</dbReference>
<reference evidence="3" key="1">
    <citation type="submission" date="2022-07" db="EMBL/GenBank/DDBJ databases">
        <title>Genome Sequence of Physisporinus lineatus.</title>
        <authorList>
            <person name="Buettner E."/>
        </authorList>
    </citation>
    <scope>NUCLEOTIDE SEQUENCE</scope>
    <source>
        <strain evidence="3">VT162</strain>
    </source>
</reference>
<feature type="transmembrane region" description="Helical" evidence="2">
    <location>
        <begin position="56"/>
        <end position="77"/>
    </location>
</feature>
<accession>A0AAD5V1X4</accession>
<evidence type="ECO:0000313" key="3">
    <source>
        <dbReference type="EMBL" id="KAJ3483925.1"/>
    </source>
</evidence>
<keyword evidence="2" id="KW-0472">Membrane</keyword>
<evidence type="ECO:0000313" key="4">
    <source>
        <dbReference type="Proteomes" id="UP001212997"/>
    </source>
</evidence>
<gene>
    <name evidence="3" type="ORF">NLI96_g5987</name>
</gene>
<feature type="transmembrane region" description="Helical" evidence="2">
    <location>
        <begin position="401"/>
        <end position="420"/>
    </location>
</feature>
<dbReference type="AlphaFoldDB" id="A0AAD5V1X4"/>